<comment type="caution">
    <text evidence="5">The sequence shown here is derived from an EMBL/GenBank/DDBJ whole genome shotgun (WGS) entry which is preliminary data.</text>
</comment>
<dbReference type="Pfam" id="PF00011">
    <property type="entry name" value="HSP20"/>
    <property type="match status" value="1"/>
</dbReference>
<dbReference type="PANTHER" id="PTHR11527">
    <property type="entry name" value="HEAT-SHOCK PROTEIN 20 FAMILY MEMBER"/>
    <property type="match status" value="1"/>
</dbReference>
<feature type="compositionally biased region" description="Basic residues" evidence="3">
    <location>
        <begin position="108"/>
        <end position="118"/>
    </location>
</feature>
<organism evidence="5 6">
    <name type="scientific">Halorubrum alkaliphilum</name>
    <dbReference type="NCBI Taxonomy" id="261290"/>
    <lineage>
        <taxon>Archaea</taxon>
        <taxon>Methanobacteriati</taxon>
        <taxon>Methanobacteriota</taxon>
        <taxon>Stenosarchaea group</taxon>
        <taxon>Halobacteria</taxon>
        <taxon>Halobacteriales</taxon>
        <taxon>Haloferacaceae</taxon>
        <taxon>Halorubrum</taxon>
    </lineage>
</organism>
<comment type="similarity">
    <text evidence="1 2">Belongs to the small heat shock protein (HSP20) family.</text>
</comment>
<protein>
    <submittedName>
        <fullName evidence="5">HSP20 family protein</fullName>
    </submittedName>
</protein>
<keyword evidence="6" id="KW-1185">Reference proteome</keyword>
<accession>A0A8T4GFS9</accession>
<dbReference type="OrthoDB" id="198277at2157"/>
<name>A0A8T4GFS9_9EURY</name>
<dbReference type="EMBL" id="JAGGKQ010000020">
    <property type="protein sequence ID" value="MBP1923384.1"/>
    <property type="molecule type" value="Genomic_DNA"/>
</dbReference>
<feature type="compositionally biased region" description="Acidic residues" evidence="3">
    <location>
        <begin position="84"/>
        <end position="96"/>
    </location>
</feature>
<dbReference type="PROSITE" id="PS01031">
    <property type="entry name" value="SHSP"/>
    <property type="match status" value="1"/>
</dbReference>
<proteinExistence type="inferred from homology"/>
<dbReference type="Gene3D" id="2.60.40.790">
    <property type="match status" value="1"/>
</dbReference>
<evidence type="ECO:0000313" key="6">
    <source>
        <dbReference type="Proteomes" id="UP000823588"/>
    </source>
</evidence>
<sequence>MTRRDPFSEIEDLFERMDRELEKIGPAFDGSRSPGVAVDVVETDDEVVVTADLPGFDADSIDVELHEDALTIAATRENEHDGAADTDTEASPDADDGPGATEPAEPRYHRHERRHGSASRRIPIPVAVDPDGTSATYDDGVLTVTLPKRSSDSDGHRIDVQ</sequence>
<dbReference type="InterPro" id="IPR031107">
    <property type="entry name" value="Small_HSP"/>
</dbReference>
<dbReference type="InterPro" id="IPR002068">
    <property type="entry name" value="A-crystallin/Hsp20_dom"/>
</dbReference>
<dbReference type="SUPFAM" id="SSF49764">
    <property type="entry name" value="HSP20-like chaperones"/>
    <property type="match status" value="1"/>
</dbReference>
<evidence type="ECO:0000256" key="1">
    <source>
        <dbReference type="PROSITE-ProRule" id="PRU00285"/>
    </source>
</evidence>
<feature type="region of interest" description="Disordered" evidence="3">
    <location>
        <begin position="72"/>
        <end position="140"/>
    </location>
</feature>
<reference evidence="5" key="1">
    <citation type="submission" date="2021-03" db="EMBL/GenBank/DDBJ databases">
        <title>Genomic Encyclopedia of Type Strains, Phase IV (KMG-IV): sequencing the most valuable type-strain genomes for metagenomic binning, comparative biology and taxonomic classification.</title>
        <authorList>
            <person name="Goeker M."/>
        </authorList>
    </citation>
    <scope>NUCLEOTIDE SEQUENCE</scope>
    <source>
        <strain evidence="5">DSM 23564</strain>
    </source>
</reference>
<dbReference type="RefSeq" id="WP_209486281.1">
    <property type="nucleotide sequence ID" value="NZ_JAGGKQ010000020.1"/>
</dbReference>
<gene>
    <name evidence="5" type="ORF">J2751_002426</name>
</gene>
<dbReference type="Proteomes" id="UP000823588">
    <property type="component" value="Unassembled WGS sequence"/>
</dbReference>
<evidence type="ECO:0000256" key="3">
    <source>
        <dbReference type="SAM" id="MobiDB-lite"/>
    </source>
</evidence>
<evidence type="ECO:0000256" key="2">
    <source>
        <dbReference type="RuleBase" id="RU003616"/>
    </source>
</evidence>
<evidence type="ECO:0000259" key="4">
    <source>
        <dbReference type="PROSITE" id="PS01031"/>
    </source>
</evidence>
<feature type="domain" description="SHSP" evidence="4">
    <location>
        <begin position="27"/>
        <end position="161"/>
    </location>
</feature>
<dbReference type="CDD" id="cd06464">
    <property type="entry name" value="ACD_sHsps-like"/>
    <property type="match status" value="1"/>
</dbReference>
<dbReference type="AlphaFoldDB" id="A0A8T4GFS9"/>
<evidence type="ECO:0000313" key="5">
    <source>
        <dbReference type="EMBL" id="MBP1923384.1"/>
    </source>
</evidence>
<dbReference type="InterPro" id="IPR008978">
    <property type="entry name" value="HSP20-like_chaperone"/>
</dbReference>